<accession>B5XWF1</accession>
<gene>
    <name evidence="1" type="ordered locus">KPK_2281</name>
</gene>
<dbReference type="KEGG" id="kpe:KPK_2281"/>
<dbReference type="EMBL" id="CP000964">
    <property type="protein sequence ID" value="ACI10884.1"/>
    <property type="molecule type" value="Genomic_DNA"/>
</dbReference>
<dbReference type="AlphaFoldDB" id="B5XWF1"/>
<protein>
    <submittedName>
        <fullName evidence="1">Uncharacterized protein</fullName>
    </submittedName>
</protein>
<dbReference type="Proteomes" id="UP000001734">
    <property type="component" value="Chromosome"/>
</dbReference>
<reference evidence="1 2" key="1">
    <citation type="journal article" date="2008" name="PLoS Genet.">
        <title>Complete genome sequence of the N2-fixing broad host range endophyte Klebsiella pneumoniae 342 and virulence predictions verified in mice.</title>
        <authorList>
            <person name="Fouts D.E."/>
            <person name="Tyler H.L."/>
            <person name="DeBoy R.T."/>
            <person name="Daugherty S."/>
            <person name="Ren Q."/>
            <person name="Badger J.H."/>
            <person name="Durkin A.S."/>
            <person name="Huot H."/>
            <person name="Shrivastava S."/>
            <person name="Kothari S."/>
            <person name="Dodson R.J."/>
            <person name="Mohamoud Y."/>
            <person name="Khouri H."/>
            <person name="Roesch L.F."/>
            <person name="Krogfelt K.A."/>
            <person name="Struve C."/>
            <person name="Triplett E.W."/>
            <person name="Methe B.A."/>
        </authorList>
    </citation>
    <scope>NUCLEOTIDE SEQUENCE [LARGE SCALE GENOMIC DNA]</scope>
    <source>
        <strain evidence="1 2">342</strain>
    </source>
</reference>
<evidence type="ECO:0000313" key="2">
    <source>
        <dbReference type="Proteomes" id="UP000001734"/>
    </source>
</evidence>
<proteinExistence type="predicted"/>
<organism evidence="1 2">
    <name type="scientific">Klebsiella variicola (strain 342)</name>
    <name type="common">Klebsiella pneumoniae</name>
    <dbReference type="NCBI Taxonomy" id="507522"/>
    <lineage>
        <taxon>Bacteria</taxon>
        <taxon>Pseudomonadati</taxon>
        <taxon>Pseudomonadota</taxon>
        <taxon>Gammaproteobacteria</taxon>
        <taxon>Enterobacterales</taxon>
        <taxon>Enterobacteriaceae</taxon>
        <taxon>Klebsiella/Raoultella group</taxon>
        <taxon>Klebsiella</taxon>
        <taxon>Klebsiella pneumoniae complex</taxon>
    </lineage>
</organism>
<dbReference type="BioCyc" id="KPNE507522:GI0B-2273-MONOMER"/>
<name>B5XWF1_KLEV3</name>
<dbReference type="HOGENOM" id="CLU_3328990_0_0_6"/>
<evidence type="ECO:0000313" key="1">
    <source>
        <dbReference type="EMBL" id="ACI10884.1"/>
    </source>
</evidence>
<sequence>MTKSFYVNMAAIMDESMDLNQWNILLQAPSKNGVNIIK</sequence>